<sequence>MSPPSSIADETPVPTLFRQVLRSPFILTLYRFTPATGSLEKV</sequence>
<reference evidence="1 2" key="1">
    <citation type="submission" date="2014-08" db="EMBL/GenBank/DDBJ databases">
        <title>Complete genome of a marine bacteria Jeotgalibacillus malaysiensis.</title>
        <authorList>
            <person name="Yaakop A.S."/>
            <person name="Chan K.-G."/>
            <person name="Goh K.M."/>
        </authorList>
    </citation>
    <scope>NUCLEOTIDE SEQUENCE [LARGE SCALE GENOMIC DNA]</scope>
    <source>
        <strain evidence="1 2">D5</strain>
    </source>
</reference>
<dbReference type="BioCyc" id="JESP1508404:G14D9-11139-MONOMER"/>
<keyword evidence="2" id="KW-1185">Reference proteome</keyword>
<evidence type="ECO:0000313" key="1">
    <source>
        <dbReference type="EMBL" id="AJD91201.1"/>
    </source>
</evidence>
<protein>
    <submittedName>
        <fullName evidence="1">Uncharacterized protein</fullName>
    </submittedName>
</protein>
<evidence type="ECO:0000313" key="2">
    <source>
        <dbReference type="Proteomes" id="UP000031449"/>
    </source>
</evidence>
<organism evidence="1 2">
    <name type="scientific">Jeotgalibacillus malaysiensis</name>
    <dbReference type="NCBI Taxonomy" id="1508404"/>
    <lineage>
        <taxon>Bacteria</taxon>
        <taxon>Bacillati</taxon>
        <taxon>Bacillota</taxon>
        <taxon>Bacilli</taxon>
        <taxon>Bacillales</taxon>
        <taxon>Caryophanaceae</taxon>
        <taxon>Jeotgalibacillus</taxon>
    </lineage>
</organism>
<proteinExistence type="predicted"/>
<accession>A0A0B5AM32</accession>
<gene>
    <name evidence="1" type="ORF">JMA_18840</name>
</gene>
<dbReference type="AlphaFoldDB" id="A0A0B5AM32"/>
<dbReference type="Proteomes" id="UP000031449">
    <property type="component" value="Chromosome"/>
</dbReference>
<name>A0A0B5AM32_9BACL</name>
<dbReference type="EMBL" id="CP009416">
    <property type="protein sequence ID" value="AJD91201.1"/>
    <property type="molecule type" value="Genomic_DNA"/>
</dbReference>
<dbReference type="HOGENOM" id="CLU_3252731_0_0_9"/>
<dbReference type="KEGG" id="jeo:JMA_18840"/>